<dbReference type="InterPro" id="IPR050341">
    <property type="entry name" value="PP1_catalytic_subunit"/>
</dbReference>
<dbReference type="VEuPathDB" id="TrichDB:TVAG_306050"/>
<dbReference type="STRING" id="5722.A2GEW5"/>
<dbReference type="InParanoid" id="A2GEW5"/>
<evidence type="ECO:0000313" key="4">
    <source>
        <dbReference type="EMBL" id="EAX84302.1"/>
    </source>
</evidence>
<reference evidence="4" key="2">
    <citation type="journal article" date="2007" name="Science">
        <title>Draft genome sequence of the sexually transmitted pathogen Trichomonas vaginalis.</title>
        <authorList>
            <person name="Carlton J.M."/>
            <person name="Hirt R.P."/>
            <person name="Silva J.C."/>
            <person name="Delcher A.L."/>
            <person name="Schatz M."/>
            <person name="Zhao Q."/>
            <person name="Wortman J.R."/>
            <person name="Bidwell S.L."/>
            <person name="Alsmark U.C.M."/>
            <person name="Besteiro S."/>
            <person name="Sicheritz-Ponten T."/>
            <person name="Noel C.J."/>
            <person name="Dacks J.B."/>
            <person name="Foster P.G."/>
            <person name="Simillion C."/>
            <person name="Van de Peer Y."/>
            <person name="Miranda-Saavedra D."/>
            <person name="Barton G.J."/>
            <person name="Westrop G.D."/>
            <person name="Mueller S."/>
            <person name="Dessi D."/>
            <person name="Fiori P.L."/>
            <person name="Ren Q."/>
            <person name="Paulsen I."/>
            <person name="Zhang H."/>
            <person name="Bastida-Corcuera F.D."/>
            <person name="Simoes-Barbosa A."/>
            <person name="Brown M.T."/>
            <person name="Hayes R.D."/>
            <person name="Mukherjee M."/>
            <person name="Okumura C.Y."/>
            <person name="Schneider R."/>
            <person name="Smith A.J."/>
            <person name="Vanacova S."/>
            <person name="Villalvazo M."/>
            <person name="Haas B.J."/>
            <person name="Pertea M."/>
            <person name="Feldblyum T.V."/>
            <person name="Utterback T.R."/>
            <person name="Shu C.L."/>
            <person name="Osoegawa K."/>
            <person name="de Jong P.J."/>
            <person name="Hrdy I."/>
            <person name="Horvathova L."/>
            <person name="Zubacova Z."/>
            <person name="Dolezal P."/>
            <person name="Malik S.B."/>
            <person name="Logsdon J.M. Jr."/>
            <person name="Henze K."/>
            <person name="Gupta A."/>
            <person name="Wang C.C."/>
            <person name="Dunne R.L."/>
            <person name="Upcroft J.A."/>
            <person name="Upcroft P."/>
            <person name="White O."/>
            <person name="Salzberg S.L."/>
            <person name="Tang P."/>
            <person name="Chiu C.-H."/>
            <person name="Lee Y.-S."/>
            <person name="Embley T.M."/>
            <person name="Coombs G.H."/>
            <person name="Mottram J.C."/>
            <person name="Tachezy J."/>
            <person name="Fraser-Liggett C.M."/>
            <person name="Johnson P.J."/>
        </authorList>
    </citation>
    <scope>NUCLEOTIDE SEQUENCE [LARGE SCALE GENOMIC DNA]</scope>
    <source>
        <strain evidence="4">G3</strain>
    </source>
</reference>
<dbReference type="Gene3D" id="3.60.21.10">
    <property type="match status" value="1"/>
</dbReference>
<gene>
    <name evidence="4" type="ORF">TVAG_595120</name>
</gene>
<dbReference type="RefSeq" id="XP_001297232.1">
    <property type="nucleotide sequence ID" value="XM_001297231.1"/>
</dbReference>
<dbReference type="PANTHER" id="PTHR11668:SF494">
    <property type="entry name" value="PROTEIN PHOSPHATASE, PUTATIVE-RELATED"/>
    <property type="match status" value="1"/>
</dbReference>
<dbReference type="Pfam" id="PF00149">
    <property type="entry name" value="Metallophos"/>
    <property type="match status" value="1"/>
</dbReference>
<dbReference type="KEGG" id="tva:4741934"/>
<keyword evidence="2" id="KW-0812">Transmembrane</keyword>
<dbReference type="InterPro" id="IPR006186">
    <property type="entry name" value="Ser/Thr-sp_prot-phosphatase"/>
</dbReference>
<dbReference type="OrthoDB" id="445564at2759"/>
<comment type="catalytic activity">
    <reaction evidence="1">
        <text>O-phospho-L-threonyl-[protein] + H2O = L-threonyl-[protein] + phosphate</text>
        <dbReference type="Rhea" id="RHEA:47004"/>
        <dbReference type="Rhea" id="RHEA-COMP:11060"/>
        <dbReference type="Rhea" id="RHEA-COMP:11605"/>
        <dbReference type="ChEBI" id="CHEBI:15377"/>
        <dbReference type="ChEBI" id="CHEBI:30013"/>
        <dbReference type="ChEBI" id="CHEBI:43474"/>
        <dbReference type="ChEBI" id="CHEBI:61977"/>
        <dbReference type="EC" id="3.1.3.16"/>
    </reaction>
</comment>
<dbReference type="InterPro" id="IPR029052">
    <property type="entry name" value="Metallo-depent_PP-like"/>
</dbReference>
<keyword evidence="1" id="KW-0378">Hydrolase</keyword>
<dbReference type="EC" id="3.1.3.16" evidence="1"/>
<dbReference type="GO" id="GO:0005634">
    <property type="term" value="C:nucleus"/>
    <property type="evidence" value="ECO:0000318"/>
    <property type="project" value="GO_Central"/>
</dbReference>
<evidence type="ECO:0000256" key="2">
    <source>
        <dbReference type="SAM" id="Phobius"/>
    </source>
</evidence>
<dbReference type="PROSITE" id="PS00125">
    <property type="entry name" value="SER_THR_PHOSPHATASE"/>
    <property type="match status" value="1"/>
</dbReference>
<protein>
    <recommendedName>
        <fullName evidence="1">Serine/threonine-protein phosphatase</fullName>
        <ecNumber evidence="1">3.1.3.16</ecNumber>
    </recommendedName>
</protein>
<dbReference type="SMART" id="SM00156">
    <property type="entry name" value="PP2Ac"/>
    <property type="match status" value="1"/>
</dbReference>
<feature type="domain" description="Serine/threonine specific protein phosphatases" evidence="3">
    <location>
        <begin position="41"/>
        <end position="46"/>
    </location>
</feature>
<reference evidence="4" key="1">
    <citation type="submission" date="2006-10" db="EMBL/GenBank/DDBJ databases">
        <authorList>
            <person name="Amadeo P."/>
            <person name="Zhao Q."/>
            <person name="Wortman J."/>
            <person name="Fraser-Liggett C."/>
            <person name="Carlton J."/>
        </authorList>
    </citation>
    <scope>NUCLEOTIDE SEQUENCE</scope>
    <source>
        <strain evidence="4">G3</strain>
    </source>
</reference>
<dbReference type="GO" id="GO:0005737">
    <property type="term" value="C:cytoplasm"/>
    <property type="evidence" value="ECO:0000318"/>
    <property type="project" value="GO_Central"/>
</dbReference>
<feature type="transmembrane region" description="Helical" evidence="2">
    <location>
        <begin position="20"/>
        <end position="41"/>
    </location>
</feature>
<dbReference type="VEuPathDB" id="TrichDB:TVAGG3_0218210"/>
<dbReference type="InterPro" id="IPR004843">
    <property type="entry name" value="Calcineurin-like_PHP"/>
</dbReference>
<keyword evidence="2" id="KW-1133">Transmembrane helix</keyword>
<dbReference type="PANTHER" id="PTHR11668">
    <property type="entry name" value="SERINE/THREONINE PROTEIN PHOSPHATASE"/>
    <property type="match status" value="1"/>
</dbReference>
<dbReference type="SUPFAM" id="SSF56300">
    <property type="entry name" value="Metallo-dependent phosphatases"/>
    <property type="match status" value="1"/>
</dbReference>
<evidence type="ECO:0000256" key="1">
    <source>
        <dbReference type="RuleBase" id="RU004273"/>
    </source>
</evidence>
<dbReference type="Proteomes" id="UP000001542">
    <property type="component" value="Unassembled WGS sequence"/>
</dbReference>
<keyword evidence="2" id="KW-0472">Membrane</keyword>
<evidence type="ECO:0000259" key="3">
    <source>
        <dbReference type="PROSITE" id="PS00125"/>
    </source>
</evidence>
<keyword evidence="5" id="KW-1185">Reference proteome</keyword>
<sequence>MPPNTRYVFLGDYVDRGEYSAEIVILLFALYIMYPYSIVLLRGNHEYRNVNCNYEFKKQILDEFESENFWELFNNAFEYLPIICTVNTHIVCLHGGISEKCMDSEVFTSLKNGFKYSSKAESMIEDIVWSDPSNVITTYGSNQRGRGVVFGQVALTAFLRQYNYEKMIRGHEAVDGISKSFNNTLITVFSTSGYSAYHGGIAYIAEDLEVQTKKLPLSHYNKKEESSFFDVVVPTNNTEEKHMTLKSIMTNGSSPYFKQSQITISTGVKPLRSVRSSGSFLALRKTLAIVKPKVQQLQSITEQ</sequence>
<name>A2GEW5_TRIV3</name>
<organism evidence="4 5">
    <name type="scientific">Trichomonas vaginalis (strain ATCC PRA-98 / G3)</name>
    <dbReference type="NCBI Taxonomy" id="412133"/>
    <lineage>
        <taxon>Eukaryota</taxon>
        <taxon>Metamonada</taxon>
        <taxon>Parabasalia</taxon>
        <taxon>Trichomonadida</taxon>
        <taxon>Trichomonadidae</taxon>
        <taxon>Trichomonas</taxon>
    </lineage>
</organism>
<dbReference type="eggNOG" id="KOG0374">
    <property type="taxonomic scope" value="Eukaryota"/>
</dbReference>
<dbReference type="PRINTS" id="PR00114">
    <property type="entry name" value="STPHPHTASE"/>
</dbReference>
<dbReference type="EMBL" id="DS115438">
    <property type="protein sequence ID" value="EAX84302.1"/>
    <property type="molecule type" value="Genomic_DNA"/>
</dbReference>
<dbReference type="GO" id="GO:0004722">
    <property type="term" value="F:protein serine/threonine phosphatase activity"/>
    <property type="evidence" value="ECO:0000318"/>
    <property type="project" value="GO_Central"/>
</dbReference>
<dbReference type="AlphaFoldDB" id="A2GEW5"/>
<evidence type="ECO:0000313" key="5">
    <source>
        <dbReference type="Proteomes" id="UP000001542"/>
    </source>
</evidence>
<comment type="similarity">
    <text evidence="1">Belongs to the PPP phosphatase family.</text>
</comment>
<proteinExistence type="inferred from homology"/>
<dbReference type="CDD" id="cd00144">
    <property type="entry name" value="MPP_PPP_family"/>
    <property type="match status" value="1"/>
</dbReference>
<accession>A2GEW5</accession>